<dbReference type="Gene3D" id="3.40.50.1980">
    <property type="entry name" value="Nitrogenase molybdenum iron protein domain"/>
    <property type="match status" value="2"/>
</dbReference>
<evidence type="ECO:0000259" key="2">
    <source>
        <dbReference type="PROSITE" id="PS50983"/>
    </source>
</evidence>
<dbReference type="EMBL" id="QURB01000004">
    <property type="protein sequence ID" value="RFC54293.1"/>
    <property type="molecule type" value="Genomic_DNA"/>
</dbReference>
<dbReference type="AlphaFoldDB" id="A0A3E1EXV5"/>
<dbReference type="PANTHER" id="PTHR30535">
    <property type="entry name" value="VITAMIN B12-BINDING PROTEIN"/>
    <property type="match status" value="1"/>
</dbReference>
<evidence type="ECO:0000313" key="3">
    <source>
        <dbReference type="EMBL" id="RFC54293.1"/>
    </source>
</evidence>
<dbReference type="Proteomes" id="UP000257127">
    <property type="component" value="Unassembled WGS sequence"/>
</dbReference>
<dbReference type="PROSITE" id="PS50983">
    <property type="entry name" value="FE_B12_PBP"/>
    <property type="match status" value="1"/>
</dbReference>
<evidence type="ECO:0000313" key="4">
    <source>
        <dbReference type="Proteomes" id="UP000257127"/>
    </source>
</evidence>
<feature type="domain" description="Fe/B12 periplasmic-binding" evidence="2">
    <location>
        <begin position="96"/>
        <end position="357"/>
    </location>
</feature>
<proteinExistence type="predicted"/>
<protein>
    <recommendedName>
        <fullName evidence="2">Fe/B12 periplasmic-binding domain-containing protein</fullName>
    </recommendedName>
</protein>
<dbReference type="PANTHER" id="PTHR30535:SF34">
    <property type="entry name" value="MOLYBDATE-BINDING PROTEIN MOLA"/>
    <property type="match status" value="1"/>
</dbReference>
<reference evidence="3 4" key="1">
    <citation type="submission" date="2018-08" db="EMBL/GenBank/DDBJ databases">
        <title>The draft genome squence of Brumimicrobium sp. N62.</title>
        <authorList>
            <person name="Du Z.-J."/>
            <person name="Luo H.-R."/>
        </authorList>
    </citation>
    <scope>NUCLEOTIDE SEQUENCE [LARGE SCALE GENOMIC DNA]</scope>
    <source>
        <strain evidence="3 4">N62</strain>
    </source>
</reference>
<name>A0A3E1EXV5_9FLAO</name>
<evidence type="ECO:0000256" key="1">
    <source>
        <dbReference type="SAM" id="SignalP"/>
    </source>
</evidence>
<dbReference type="GO" id="GO:0071281">
    <property type="term" value="P:cellular response to iron ion"/>
    <property type="evidence" value="ECO:0007669"/>
    <property type="project" value="TreeGrafter"/>
</dbReference>
<keyword evidence="1" id="KW-0732">Signal</keyword>
<dbReference type="InterPro" id="IPR050902">
    <property type="entry name" value="ABC_Transporter_SBP"/>
</dbReference>
<dbReference type="RefSeq" id="WP_116880694.1">
    <property type="nucleotide sequence ID" value="NZ_QURB01000004.1"/>
</dbReference>
<accession>A0A3E1EXV5</accession>
<sequence length="379" mass="43284">MNRRLKLNGTILLMFLLVFTQSSCETTDSSKVTQSNARVKSDTLQNDFAEAFQIIHHQGYIEIVVQNPDDLSQRESYRVAQSNSVKGNFLPLEIEKVIALSTTHVGMMRALDLDNSIAGVSDYKYLCNPVSKSNVAEVGHLGMADTESFLKVNPDVILYSGFNEKSPILNKLEQAGLKTFKVFEWKETHPLGRAEWIKVYGALFNKEIEAKTIYEEVKSKYFTLKDKLKLESSSESMFAGTYFGDVFNVPAGESYMAQLFEDANINYVYADTEGTGSLSKSLEELLTTNMETQYWLNAGVSNKRDLLKQSAKFEMLNAFEKGKLYTYFNNNNCFWENSPIEPHIVLEDLAKIFHPQLFDNHELKYYELLKRNQSERITD</sequence>
<feature type="signal peptide" evidence="1">
    <location>
        <begin position="1"/>
        <end position="24"/>
    </location>
</feature>
<organism evidence="3 4">
    <name type="scientific">Brumimicrobium aurantiacum</name>
    <dbReference type="NCBI Taxonomy" id="1737063"/>
    <lineage>
        <taxon>Bacteria</taxon>
        <taxon>Pseudomonadati</taxon>
        <taxon>Bacteroidota</taxon>
        <taxon>Flavobacteriia</taxon>
        <taxon>Flavobacteriales</taxon>
        <taxon>Crocinitomicaceae</taxon>
        <taxon>Brumimicrobium</taxon>
    </lineage>
</organism>
<dbReference type="OrthoDB" id="9812528at2"/>
<dbReference type="SUPFAM" id="SSF53807">
    <property type="entry name" value="Helical backbone' metal receptor"/>
    <property type="match status" value="1"/>
</dbReference>
<dbReference type="Pfam" id="PF01497">
    <property type="entry name" value="Peripla_BP_2"/>
    <property type="match status" value="1"/>
</dbReference>
<keyword evidence="4" id="KW-1185">Reference proteome</keyword>
<feature type="chain" id="PRO_5017624773" description="Fe/B12 periplasmic-binding domain-containing protein" evidence="1">
    <location>
        <begin position="25"/>
        <end position="379"/>
    </location>
</feature>
<gene>
    <name evidence="3" type="ORF">DXU93_07645</name>
</gene>
<comment type="caution">
    <text evidence="3">The sequence shown here is derived from an EMBL/GenBank/DDBJ whole genome shotgun (WGS) entry which is preliminary data.</text>
</comment>
<dbReference type="InterPro" id="IPR002491">
    <property type="entry name" value="ABC_transptr_periplasmic_BD"/>
</dbReference>